<dbReference type="SUPFAM" id="SSF49599">
    <property type="entry name" value="TRAF domain-like"/>
    <property type="match status" value="1"/>
</dbReference>
<accession>A0AA88Y8Z9</accession>
<reference evidence="2" key="1">
    <citation type="submission" date="2019-08" db="EMBL/GenBank/DDBJ databases">
        <title>The improved chromosome-level genome for the pearl oyster Pinctada fucata martensii using PacBio sequencing and Hi-C.</title>
        <authorList>
            <person name="Zheng Z."/>
        </authorList>
    </citation>
    <scope>NUCLEOTIDE SEQUENCE</scope>
    <source>
        <strain evidence="2">ZZ-2019</strain>
        <tissue evidence="2">Adductor muscle</tissue>
    </source>
</reference>
<dbReference type="InterPro" id="IPR056184">
    <property type="entry name" value="TRAF_BTBD17"/>
</dbReference>
<dbReference type="Pfam" id="PF00651">
    <property type="entry name" value="BTB"/>
    <property type="match status" value="1"/>
</dbReference>
<dbReference type="Pfam" id="PF23651">
    <property type="entry name" value="TRAF_BTBD17"/>
    <property type="match status" value="1"/>
</dbReference>
<gene>
    <name evidence="2" type="ORF">FSP39_012797</name>
</gene>
<name>A0AA88Y8Z9_PINIB</name>
<sequence length="471" mass="55208">MTTEFKHQAASSLCPAPAVPMENPSREVIKDEESLVQRLRNLYNSELFSDIVLRVGDHRFHAHKFMLITSSEVFEAMLSKERWRESSQPEVTLTEDEECIPVFGDFLRYIYSGVVQLTTDSVLPILLLADKYCIRKLCESCVQYMLRHIAESPDINRTLSWYQYTKMTGCIELQENCLKFIVSNFHTVQNSPDWLELSRVEMKEFLESSDIIVDSEYQLWKELEKWLLHDRNFHCVEDNLQALLPLVRFSLMTPKQLLEIENSRLYKGHHELFGIKILEAHRRHSLQSGDVLAPEESEDLRNYQDREYQIACKLSLSNYGAKTKIESKIFVENMSVPLRFSPAFPNNKDRFVRFQIELFPKGYFMPHMLYGNYIARQNESTTLILRRISNNCPKMRVEMTLIIYGKKKQVKYVAHSVSCSHTFSRTDTKWEIPDIIPIGKLKEEKSFYLVNGNFEGKLFLKVQSCEEEEKC</sequence>
<dbReference type="PROSITE" id="PS50097">
    <property type="entry name" value="BTB"/>
    <property type="match status" value="1"/>
</dbReference>
<evidence type="ECO:0000313" key="3">
    <source>
        <dbReference type="Proteomes" id="UP001186944"/>
    </source>
</evidence>
<dbReference type="EMBL" id="VSWD01000007">
    <property type="protein sequence ID" value="KAK3097750.1"/>
    <property type="molecule type" value="Genomic_DNA"/>
</dbReference>
<dbReference type="Gene3D" id="3.30.710.10">
    <property type="entry name" value="Potassium Channel Kv1.1, Chain A"/>
    <property type="match status" value="1"/>
</dbReference>
<dbReference type="AlphaFoldDB" id="A0AA88Y8Z9"/>
<dbReference type="InterPro" id="IPR011333">
    <property type="entry name" value="SKP1/BTB/POZ_sf"/>
</dbReference>
<dbReference type="SMART" id="SM00225">
    <property type="entry name" value="BTB"/>
    <property type="match status" value="1"/>
</dbReference>
<dbReference type="Gene3D" id="2.60.210.10">
    <property type="entry name" value="Apoptosis, Tumor Necrosis Factor Receptor Associated Protein 2, Chain A"/>
    <property type="match status" value="1"/>
</dbReference>
<dbReference type="SMART" id="SM00875">
    <property type="entry name" value="BACK"/>
    <property type="match status" value="1"/>
</dbReference>
<protein>
    <recommendedName>
        <fullName evidence="1">BTB domain-containing protein</fullName>
    </recommendedName>
</protein>
<comment type="caution">
    <text evidence="2">The sequence shown here is derived from an EMBL/GenBank/DDBJ whole genome shotgun (WGS) entry which is preliminary data.</text>
</comment>
<dbReference type="CDD" id="cd18493">
    <property type="entry name" value="BACK_BTBD17"/>
    <property type="match status" value="1"/>
</dbReference>
<dbReference type="InterPro" id="IPR051481">
    <property type="entry name" value="BTB-POZ/Galectin-3-binding"/>
</dbReference>
<dbReference type="PANTHER" id="PTHR24410:SF41">
    <property type="entry name" value="HL07962P"/>
    <property type="match status" value="1"/>
</dbReference>
<dbReference type="SUPFAM" id="SSF54695">
    <property type="entry name" value="POZ domain"/>
    <property type="match status" value="1"/>
</dbReference>
<proteinExistence type="predicted"/>
<dbReference type="InterPro" id="IPR000210">
    <property type="entry name" value="BTB/POZ_dom"/>
</dbReference>
<dbReference type="Gene3D" id="1.25.40.420">
    <property type="match status" value="1"/>
</dbReference>
<dbReference type="Pfam" id="PF07707">
    <property type="entry name" value="BACK"/>
    <property type="match status" value="1"/>
</dbReference>
<keyword evidence="3" id="KW-1185">Reference proteome</keyword>
<dbReference type="Proteomes" id="UP001186944">
    <property type="component" value="Unassembled WGS sequence"/>
</dbReference>
<evidence type="ECO:0000313" key="2">
    <source>
        <dbReference type="EMBL" id="KAK3097750.1"/>
    </source>
</evidence>
<dbReference type="InterPro" id="IPR011705">
    <property type="entry name" value="BACK"/>
</dbReference>
<evidence type="ECO:0000259" key="1">
    <source>
        <dbReference type="PROSITE" id="PS50097"/>
    </source>
</evidence>
<dbReference type="CDD" id="cd18292">
    <property type="entry name" value="BTB_POZ_BTBD17"/>
    <property type="match status" value="1"/>
</dbReference>
<dbReference type="PANTHER" id="PTHR24410">
    <property type="entry name" value="HL07962P-RELATED"/>
    <property type="match status" value="1"/>
</dbReference>
<organism evidence="2 3">
    <name type="scientific">Pinctada imbricata</name>
    <name type="common">Atlantic pearl-oyster</name>
    <name type="synonym">Pinctada martensii</name>
    <dbReference type="NCBI Taxonomy" id="66713"/>
    <lineage>
        <taxon>Eukaryota</taxon>
        <taxon>Metazoa</taxon>
        <taxon>Spiralia</taxon>
        <taxon>Lophotrochozoa</taxon>
        <taxon>Mollusca</taxon>
        <taxon>Bivalvia</taxon>
        <taxon>Autobranchia</taxon>
        <taxon>Pteriomorphia</taxon>
        <taxon>Pterioida</taxon>
        <taxon>Pterioidea</taxon>
        <taxon>Pteriidae</taxon>
        <taxon>Pinctada</taxon>
    </lineage>
</organism>
<dbReference type="InterPro" id="IPR008974">
    <property type="entry name" value="TRAF-like"/>
</dbReference>
<feature type="domain" description="BTB" evidence="1">
    <location>
        <begin position="49"/>
        <end position="119"/>
    </location>
</feature>